<sequence length="118" mass="12108">MNGNAPQSSCVTTETIPGFRIVRALGTVYGVSVKSRNFVGNALGNLRATFGGEQGGFANLVSATRQEAIASMLSQADGIGANAVIGMRFDSGEFDSGKGQSMEQVVAYGTAVVLAAEQ</sequence>
<gene>
    <name evidence="3" type="ORF">BBC27_12110</name>
</gene>
<accession>A0A1B9BYB2</accession>
<dbReference type="Gene3D" id="3.30.110.70">
    <property type="entry name" value="Hypothetical protein apc22750. Chain B"/>
    <property type="match status" value="1"/>
</dbReference>
<dbReference type="RefSeq" id="WP_065413456.1">
    <property type="nucleotide sequence ID" value="NZ_MASQ01000091.1"/>
</dbReference>
<dbReference type="AlphaFoldDB" id="A0A1B9BYB2"/>
<reference evidence="3 4" key="1">
    <citation type="submission" date="2016-07" db="EMBL/GenBank/DDBJ databases">
        <title>Draft genome of a psychrotolerant acidophile Acidithiobacillus ferrivorans strain YL15.</title>
        <authorList>
            <person name="Peng T."/>
            <person name="Ma L."/>
            <person name="Nan M."/>
            <person name="An N."/>
            <person name="Wang M."/>
            <person name="Qiu G."/>
            <person name="Zeng W."/>
        </authorList>
    </citation>
    <scope>NUCLEOTIDE SEQUENCE [LARGE SCALE GENOMIC DNA]</scope>
    <source>
        <strain evidence="3 4">YL15</strain>
    </source>
</reference>
<evidence type="ECO:0000313" key="3">
    <source>
        <dbReference type="EMBL" id="OCB02660.1"/>
    </source>
</evidence>
<dbReference type="HAMAP" id="MF_00338">
    <property type="entry name" value="UPF0145"/>
    <property type="match status" value="1"/>
</dbReference>
<comment type="similarity">
    <text evidence="1 2">Belongs to the UPF0145 family.</text>
</comment>
<dbReference type="Pfam" id="PF01906">
    <property type="entry name" value="YbjQ_1"/>
    <property type="match status" value="1"/>
</dbReference>
<evidence type="ECO:0000256" key="1">
    <source>
        <dbReference type="ARBA" id="ARBA00010751"/>
    </source>
</evidence>
<dbReference type="PANTHER" id="PTHR34068:SF2">
    <property type="entry name" value="UPF0145 PROTEIN SCO3412"/>
    <property type="match status" value="1"/>
</dbReference>
<dbReference type="PANTHER" id="PTHR34068">
    <property type="entry name" value="UPF0145 PROTEIN YBJQ"/>
    <property type="match status" value="1"/>
</dbReference>
<dbReference type="Proteomes" id="UP000093129">
    <property type="component" value="Unassembled WGS sequence"/>
</dbReference>
<proteinExistence type="inferred from homology"/>
<dbReference type="SUPFAM" id="SSF117782">
    <property type="entry name" value="YbjQ-like"/>
    <property type="match status" value="1"/>
</dbReference>
<name>A0A1B9BYB2_9PROT</name>
<protein>
    <recommendedName>
        <fullName evidence="2">UPF0145 protein BBC27_12110</fullName>
    </recommendedName>
</protein>
<organism evidence="3 4">
    <name type="scientific">Acidithiobacillus ferrivorans</name>
    <dbReference type="NCBI Taxonomy" id="160808"/>
    <lineage>
        <taxon>Bacteria</taxon>
        <taxon>Pseudomonadati</taxon>
        <taxon>Pseudomonadota</taxon>
        <taxon>Acidithiobacillia</taxon>
        <taxon>Acidithiobacillales</taxon>
        <taxon>Acidithiobacillaceae</taxon>
        <taxon>Acidithiobacillus</taxon>
    </lineage>
</organism>
<dbReference type="EMBL" id="MASQ01000091">
    <property type="protein sequence ID" value="OCB02660.1"/>
    <property type="molecule type" value="Genomic_DNA"/>
</dbReference>
<dbReference type="InterPro" id="IPR002765">
    <property type="entry name" value="UPF0145_YbjQ-like"/>
</dbReference>
<evidence type="ECO:0000313" key="4">
    <source>
        <dbReference type="Proteomes" id="UP000093129"/>
    </source>
</evidence>
<evidence type="ECO:0000256" key="2">
    <source>
        <dbReference type="HAMAP-Rule" id="MF_00338"/>
    </source>
</evidence>
<dbReference type="InterPro" id="IPR035439">
    <property type="entry name" value="UPF0145_dom_sf"/>
</dbReference>
<comment type="caution">
    <text evidence="3">The sequence shown here is derived from an EMBL/GenBank/DDBJ whole genome shotgun (WGS) entry which is preliminary data.</text>
</comment>